<feature type="transmembrane region" description="Helical" evidence="4">
    <location>
        <begin position="25"/>
        <end position="47"/>
    </location>
</feature>
<evidence type="ECO:0000313" key="7">
    <source>
        <dbReference type="Proteomes" id="UP000517523"/>
    </source>
</evidence>
<organism evidence="6 7">
    <name type="scientific">Paenibacillus rhizosphaerae</name>
    <dbReference type="NCBI Taxonomy" id="297318"/>
    <lineage>
        <taxon>Bacteria</taxon>
        <taxon>Bacillati</taxon>
        <taxon>Bacillota</taxon>
        <taxon>Bacilli</taxon>
        <taxon>Bacillales</taxon>
        <taxon>Paenibacillaceae</taxon>
        <taxon>Paenibacillus</taxon>
    </lineage>
</organism>
<name>A0A839TS22_9BACL</name>
<feature type="transmembrane region" description="Helical" evidence="4">
    <location>
        <begin position="305"/>
        <end position="328"/>
    </location>
</feature>
<evidence type="ECO:0000256" key="1">
    <source>
        <dbReference type="ARBA" id="ARBA00023015"/>
    </source>
</evidence>
<dbReference type="GO" id="GO:0043565">
    <property type="term" value="F:sequence-specific DNA binding"/>
    <property type="evidence" value="ECO:0007669"/>
    <property type="project" value="InterPro"/>
</dbReference>
<evidence type="ECO:0000256" key="3">
    <source>
        <dbReference type="ARBA" id="ARBA00023163"/>
    </source>
</evidence>
<dbReference type="RefSeq" id="WP_183582628.1">
    <property type="nucleotide sequence ID" value="NZ_JACHXJ010000002.1"/>
</dbReference>
<comment type="caution">
    <text evidence="6">The sequence shown here is derived from an EMBL/GenBank/DDBJ whole genome shotgun (WGS) entry which is preliminary data.</text>
</comment>
<dbReference type="EMBL" id="JACHXJ010000002">
    <property type="protein sequence ID" value="MBB3128460.1"/>
    <property type="molecule type" value="Genomic_DNA"/>
</dbReference>
<dbReference type="Gene3D" id="3.30.450.20">
    <property type="entry name" value="PAS domain"/>
    <property type="match status" value="1"/>
</dbReference>
<keyword evidence="2 6" id="KW-0238">DNA-binding</keyword>
<dbReference type="Pfam" id="PF17853">
    <property type="entry name" value="GGDEF_2"/>
    <property type="match status" value="1"/>
</dbReference>
<dbReference type="InterPro" id="IPR009057">
    <property type="entry name" value="Homeodomain-like_sf"/>
</dbReference>
<evidence type="ECO:0000313" key="6">
    <source>
        <dbReference type="EMBL" id="MBB3128460.1"/>
    </source>
</evidence>
<dbReference type="PROSITE" id="PS00041">
    <property type="entry name" value="HTH_ARAC_FAMILY_1"/>
    <property type="match status" value="1"/>
</dbReference>
<proteinExistence type="predicted"/>
<dbReference type="InterPro" id="IPR018062">
    <property type="entry name" value="HTH_AraC-typ_CS"/>
</dbReference>
<dbReference type="PANTHER" id="PTHR43280">
    <property type="entry name" value="ARAC-FAMILY TRANSCRIPTIONAL REGULATOR"/>
    <property type="match status" value="1"/>
</dbReference>
<dbReference type="InterPro" id="IPR018060">
    <property type="entry name" value="HTH_AraC"/>
</dbReference>
<dbReference type="Pfam" id="PF12833">
    <property type="entry name" value="HTH_18"/>
    <property type="match status" value="1"/>
</dbReference>
<dbReference type="GO" id="GO:0003700">
    <property type="term" value="F:DNA-binding transcription factor activity"/>
    <property type="evidence" value="ECO:0007669"/>
    <property type="project" value="InterPro"/>
</dbReference>
<dbReference type="PANTHER" id="PTHR43280:SF28">
    <property type="entry name" value="HTH-TYPE TRANSCRIPTIONAL ACTIVATOR RHAS"/>
    <property type="match status" value="1"/>
</dbReference>
<keyword evidence="1" id="KW-0805">Transcription regulation</keyword>
<dbReference type="InterPro" id="IPR041522">
    <property type="entry name" value="CdaR_GGDEF"/>
</dbReference>
<protein>
    <submittedName>
        <fullName evidence="6">AraC-like DNA-binding protein</fullName>
    </submittedName>
</protein>
<gene>
    <name evidence="6" type="ORF">FHS19_003114</name>
</gene>
<dbReference type="AlphaFoldDB" id="A0A839TS22"/>
<sequence>MNHFAQRDWRDRPPAIKGRFYRKSLLIVLSITCLPTAIIGITLYLLGSSHIGKEVTSSNEALLLNAVNRINGDLNQLELTATQWAFDPRFDGSLRNVDLKDQYTVTQNLYRTLTVMKGFYPLVDQVHLFVDGKSPVVVSDFDGIEAVSSPGDLAGYRTVMSSKQGAFWLNGFPRVNRSDDHTVALVHKVPGIGQPYGTLIFYLDRDKLVSLVHELSLGKAGSSFIIDEKGRFVVTEKGAGLPEGTPFETALAAEIKRRDTGSGTFLYNFQGKTYTVTFGDFTRLGLHWTYVTAASLSSMTAPVKMMSRMIVGVSLFGFAVALLLSWLASKRIYHPIHRLVGLFHDERRAPDPPSDEIGFLEKQWRHLNRESCELREKLEQAQPWMRSSFLLHLIQGHYYSFTEEELRERMNAYGWSMDGKRFLLVLVQVTGLSRPQGRFADGDAQLVSFAAANIAQELTAVRGEQADIINFQDLSVGILLSYGREESEEAARGGAFQLAASLAETICAVLKVQSTILIGRPLPRIADLPESLRHLRQAARYRDVQEVTQILSLEDLLPGMGREAVPYPFGSEKEVKQAIRMGLPEEAAAAIQSFVEILVKEGGKEMFVQDGALQLLGSIQHAILEAGYQPRGLYGDVDLYAELRGMRDPERMTEWFRVRVIEPYGKALACDKALHQRRLVERAMEYVKGKYDSDVSLESCAEYLGTSPFTLSKAFKHIADVNFIDYLIQLRIEKAKELLDDTDMKVGEIALQIGYQPSYLNRLFKKLVGVTPGQYRERKVNPE</sequence>
<keyword evidence="3" id="KW-0804">Transcription</keyword>
<evidence type="ECO:0000256" key="4">
    <source>
        <dbReference type="SAM" id="Phobius"/>
    </source>
</evidence>
<dbReference type="Gene3D" id="1.10.10.60">
    <property type="entry name" value="Homeodomain-like"/>
    <property type="match status" value="2"/>
</dbReference>
<accession>A0A839TS22</accession>
<feature type="domain" description="HTH araC/xylS-type" evidence="5">
    <location>
        <begin position="681"/>
        <end position="778"/>
    </location>
</feature>
<evidence type="ECO:0000256" key="2">
    <source>
        <dbReference type="ARBA" id="ARBA00023125"/>
    </source>
</evidence>
<keyword evidence="4" id="KW-0812">Transmembrane</keyword>
<keyword evidence="4" id="KW-1133">Transmembrane helix</keyword>
<dbReference type="Proteomes" id="UP000517523">
    <property type="component" value="Unassembled WGS sequence"/>
</dbReference>
<evidence type="ECO:0000259" key="5">
    <source>
        <dbReference type="PROSITE" id="PS01124"/>
    </source>
</evidence>
<reference evidence="6 7" key="1">
    <citation type="submission" date="2020-08" db="EMBL/GenBank/DDBJ databases">
        <title>Genomic Encyclopedia of Type Strains, Phase III (KMG-III): the genomes of soil and plant-associated and newly described type strains.</title>
        <authorList>
            <person name="Whitman W."/>
        </authorList>
    </citation>
    <scope>NUCLEOTIDE SEQUENCE [LARGE SCALE GENOMIC DNA]</scope>
    <source>
        <strain evidence="6 7">CECT 5831</strain>
    </source>
</reference>
<dbReference type="SUPFAM" id="SSF46689">
    <property type="entry name" value="Homeodomain-like"/>
    <property type="match status" value="2"/>
</dbReference>
<keyword evidence="4" id="KW-0472">Membrane</keyword>
<dbReference type="SMART" id="SM00342">
    <property type="entry name" value="HTH_ARAC"/>
    <property type="match status" value="1"/>
</dbReference>
<dbReference type="PROSITE" id="PS01124">
    <property type="entry name" value="HTH_ARAC_FAMILY_2"/>
    <property type="match status" value="1"/>
</dbReference>